<accession>A0AAW6TQ09</accession>
<sequence>MILQQKTLEKLRILINEETEYRTGPKLVAFFNNLGFNDSYSEDFPSRWVFTDEKLTKINGTSELSKCIIQLFNPLNFIGRYSKLDECIDDFNKFIAFDNWKVVRDGAIINFAKAAKISFEDTKTGSLEDDFLKKEFDEIRLDTLKLDNSLTEVLNIRLLEIKKCLIAEASLSVIFLCGSTLEGLLSGIANQNIRMYNTAATAPKKDGRVKSHHEWTLLNLIEVSCEVGYINEDVKKFSHSLRDFRNYIHPNEQIKNRFIPDQQTSKISWQVLKVAINQINKKVNNNSIS</sequence>
<evidence type="ECO:0000313" key="2">
    <source>
        <dbReference type="Proteomes" id="UP001228643"/>
    </source>
</evidence>
<gene>
    <name evidence="1" type="ORF">QLS97_11170</name>
</gene>
<reference evidence="1 2" key="1">
    <citation type="submission" date="2023-04" db="EMBL/GenBank/DDBJ databases">
        <title>Two novel species of Flavobacterium.</title>
        <authorList>
            <person name="Liu Q."/>
            <person name="Xin Y.-H."/>
        </authorList>
    </citation>
    <scope>NUCLEOTIDE SEQUENCE [LARGE SCALE GENOMIC DNA]</scope>
    <source>
        <strain evidence="1 2">LB2P87</strain>
    </source>
</reference>
<dbReference type="Proteomes" id="UP001228643">
    <property type="component" value="Unassembled WGS sequence"/>
</dbReference>
<name>A0AAW6TQ09_9FLAO</name>
<dbReference type="RefSeq" id="WP_282716728.1">
    <property type="nucleotide sequence ID" value="NZ_JASCRX010000010.1"/>
</dbReference>
<protein>
    <submittedName>
        <fullName evidence="1">Uncharacterized protein</fullName>
    </submittedName>
</protein>
<dbReference type="EMBL" id="JASCRY010000003">
    <property type="protein sequence ID" value="MDI5950208.1"/>
    <property type="molecule type" value="Genomic_DNA"/>
</dbReference>
<evidence type="ECO:0000313" key="1">
    <source>
        <dbReference type="EMBL" id="MDI5950208.1"/>
    </source>
</evidence>
<proteinExistence type="predicted"/>
<keyword evidence="2" id="KW-1185">Reference proteome</keyword>
<comment type="caution">
    <text evidence="1">The sequence shown here is derived from an EMBL/GenBank/DDBJ whole genome shotgun (WGS) entry which is preliminary data.</text>
</comment>
<dbReference type="AlphaFoldDB" id="A0AAW6TQ09"/>
<organism evidence="1 2">
    <name type="scientific">Flavobacterium yafengii</name>
    <dbReference type="NCBI Taxonomy" id="3041253"/>
    <lineage>
        <taxon>Bacteria</taxon>
        <taxon>Pseudomonadati</taxon>
        <taxon>Bacteroidota</taxon>
        <taxon>Flavobacteriia</taxon>
        <taxon>Flavobacteriales</taxon>
        <taxon>Flavobacteriaceae</taxon>
        <taxon>Flavobacterium</taxon>
    </lineage>
</organism>